<evidence type="ECO:0000313" key="1">
    <source>
        <dbReference type="EMBL" id="APW65276.1"/>
    </source>
</evidence>
<keyword evidence="2" id="KW-1185">Reference proteome</keyword>
<dbReference type="KEGG" id="alp:LPB137_05150"/>
<dbReference type="Proteomes" id="UP000186074">
    <property type="component" value="Chromosome"/>
</dbReference>
<dbReference type="OrthoDB" id="5366218at2"/>
<dbReference type="RefSeq" id="WP_076085306.1">
    <property type="nucleotide sequence ID" value="NZ_CP019070.1"/>
</dbReference>
<proteinExistence type="predicted"/>
<gene>
    <name evidence="1" type="ORF">LPB137_05150</name>
</gene>
<sequence length="623" mass="72956">MNYKKIEINYISIDEVEKQYIDKSLLYDSLGIKLNRNFAICQILYPRSIKKSNSKFVLVESENYDQRRCNILNYLIENIVIKNRQLGLKPATTMRRIKEVKYFIEYADNANLNFINDINQAIKAFLRYTKYLQSSIQQSKYAQRTASRLQKEAIKLLSHLFCVEPIEIKQSTTLIHSGNETRTTVAMNESDIQFCFNFYHDLFESIYGFIINNANYPYKVKIANTNYWFLPYTKGLIANESKAMKNSAFNCQTGKVLAYEDLYHEPYLNIDKQKRDGYKRAIRLFNQYLKNANSNSFTDERLAIAQIGVQAYYILFLFTTGMNDSTASTLKWNEDYTVQKEMQDFKNIKYRAGNKIVEFQIASKFLKLFKNFLDLRKYLLLNNFKSDYLFFQGYGENSYISTTAKSGNLSSSINNRISKIFNTEKLKFLTSRTIRLYKTKYLIKHHGVIQAANTAQVSVVTLLKHYTGENEETSAEQMTKYYDDLNKSVLMHSPNDKAITAGHCSSFTNPDSDMKLKSINIDCEKSEGCLFCKHFRCHADSDDVRKLLSLLYIIEETKNKADSIEHFNSIYLVVIDRINYLLEEISKHQKDLVEKIREEVFEHEILSYYWEKRLEMLIEIGVL</sequence>
<accession>A0A1P8KL82</accession>
<dbReference type="EMBL" id="CP019070">
    <property type="protein sequence ID" value="APW65276.1"/>
    <property type="molecule type" value="Genomic_DNA"/>
</dbReference>
<dbReference type="STRING" id="1850254.LPB137_05150"/>
<organism evidence="1 2">
    <name type="scientific">Poseidonibacter parvus</name>
    <dbReference type="NCBI Taxonomy" id="1850254"/>
    <lineage>
        <taxon>Bacteria</taxon>
        <taxon>Pseudomonadati</taxon>
        <taxon>Campylobacterota</taxon>
        <taxon>Epsilonproteobacteria</taxon>
        <taxon>Campylobacterales</taxon>
        <taxon>Arcobacteraceae</taxon>
        <taxon>Poseidonibacter</taxon>
    </lineage>
</organism>
<evidence type="ECO:0000313" key="2">
    <source>
        <dbReference type="Proteomes" id="UP000186074"/>
    </source>
</evidence>
<dbReference type="AlphaFoldDB" id="A0A1P8KL82"/>
<reference evidence="1 2" key="1">
    <citation type="submission" date="2017-01" db="EMBL/GenBank/DDBJ databases">
        <title>Genome sequencing of Arcobacter sp. LPB0137.</title>
        <authorList>
            <person name="Lee G.-W."/>
            <person name="Yi H."/>
        </authorList>
    </citation>
    <scope>NUCLEOTIDE SEQUENCE [LARGE SCALE GENOMIC DNA]</scope>
    <source>
        <strain evidence="1 2">LPB0137</strain>
    </source>
</reference>
<name>A0A1P8KL82_9BACT</name>
<protein>
    <submittedName>
        <fullName evidence="1">Uncharacterized protein</fullName>
    </submittedName>
</protein>